<gene>
    <name evidence="3" type="ORF">AERYTH_07490</name>
</gene>
<name>A0A0U4BH11_9ACTN</name>
<dbReference type="Proteomes" id="UP000067689">
    <property type="component" value="Chromosome"/>
</dbReference>
<dbReference type="PANTHER" id="PTHR34595">
    <property type="entry name" value="BLR5612 PROTEIN"/>
    <property type="match status" value="1"/>
</dbReference>
<organism evidence="3 4">
    <name type="scientific">Aeromicrobium erythreum</name>
    <dbReference type="NCBI Taxonomy" id="2041"/>
    <lineage>
        <taxon>Bacteria</taxon>
        <taxon>Bacillati</taxon>
        <taxon>Actinomycetota</taxon>
        <taxon>Actinomycetes</taxon>
        <taxon>Propionibacteriales</taxon>
        <taxon>Nocardioidaceae</taxon>
        <taxon>Aeromicrobium</taxon>
    </lineage>
</organism>
<dbReference type="KEGG" id="aer:AERYTH_07490"/>
<dbReference type="SUPFAM" id="SSF56059">
    <property type="entry name" value="Glutathione synthetase ATP-binding domain-like"/>
    <property type="match status" value="1"/>
</dbReference>
<dbReference type="Pfam" id="PF14403">
    <property type="entry name" value="CP_ATPgrasp_2"/>
    <property type="match status" value="1"/>
</dbReference>
<keyword evidence="4" id="KW-1185">Reference proteome</keyword>
<dbReference type="AlphaFoldDB" id="A0A0U4BH11"/>
<dbReference type="PATRIC" id="fig|2041.4.peg.1570"/>
<evidence type="ECO:0000259" key="2">
    <source>
        <dbReference type="Pfam" id="PF14403"/>
    </source>
</evidence>
<dbReference type="InterPro" id="IPR051680">
    <property type="entry name" value="ATP-dep_Glu-Cys_Ligase-2"/>
</dbReference>
<dbReference type="RefSeq" id="WP_067856663.1">
    <property type="nucleotide sequence ID" value="NZ_CP011502.1"/>
</dbReference>
<proteinExistence type="predicted"/>
<dbReference type="Pfam" id="PF04168">
    <property type="entry name" value="Alpha-E"/>
    <property type="match status" value="1"/>
</dbReference>
<evidence type="ECO:0000313" key="3">
    <source>
        <dbReference type="EMBL" id="ALX04545.1"/>
    </source>
</evidence>
<dbReference type="PANTHER" id="PTHR34595:SF2">
    <property type="entry name" value="BLR2978 PROTEIN"/>
    <property type="match status" value="1"/>
</dbReference>
<evidence type="ECO:0000313" key="4">
    <source>
        <dbReference type="Proteomes" id="UP000067689"/>
    </source>
</evidence>
<feature type="domain" description="Circularly permuted ATP-grasp type 2" evidence="2">
    <location>
        <begin position="86"/>
        <end position="453"/>
    </location>
</feature>
<evidence type="ECO:0000259" key="1">
    <source>
        <dbReference type="Pfam" id="PF04168"/>
    </source>
</evidence>
<feature type="domain" description="DUF403" evidence="1">
    <location>
        <begin position="495"/>
        <end position="804"/>
    </location>
</feature>
<sequence length="822" mass="89156">MTVLRDYASEVGQPTLDAAPARYDEVVDADGSLRPAWRTLAASALEITDVQLRRVQRDIGRFLGDDGVTYRRPGEPGSRWRLDPLPLVLSAQDWAPLEVGLAQRAELLNALLADLHGPRTVLAQGVVPPAVVYAHQGFLRAAARPGTVDDRPLLLTATDVARTPAGDWVVVADRTQAPSGLGYAMENRHVISRVLPQMYRDAGLHQVGPFLQAVRSTLMQAAPEHVDDPRVVVLTPGSASETAFDQAHLASSLGFPLVQGSDLVVRSGAVWMRVFGRLERVDVILRRVDAPWCDPLELRGDSQLGVPGLLEAVRRGSVRVVNGLGSGVLENPGLLPYMAGLCEHLLDEPLRLPSVPTSWLGDPDALALARERWDDLAVRSIDRSVDVDRLGPAELLTRVEAEPHRFAAQELPAWSQAPRLAGGAVRPQPVALRTFTLRYGSSYRPMLGGLASVLDGARSVSSKDVWVLKEAPDQPDQGLAEVLAVTSSSSVTPLVPRVLEDLFWFGRYAERAEDTLRLVLVAHALADDFRARPHSAGGVALRVLRGALLHQVPGPYDAGDGESVDADLRSVLLDVERSASVAHSFTALRGAAEGVRDQLSVDVFRAFGATERAAGLLSANDHSLQVTESAERMLTGLLALHGATASMVHDEGWETLEAGRALERCLQVVALLRRTVTVRRGIDVDRHLHQGVLTATESAITHRRRYRGFVRVTSLVELLLADPANPRSLRFNLETLRRHVAALPASTGASRPERLLDDLVDEVDRTHVAELVPIEGESRPNLERHLDSLTIHLLRVAEAFAGTHLATAPAPRAFGLSGRGIR</sequence>
<dbReference type="EMBL" id="CP011502">
    <property type="protein sequence ID" value="ALX04545.1"/>
    <property type="molecule type" value="Genomic_DNA"/>
</dbReference>
<dbReference type="OrthoDB" id="9803842at2"/>
<accession>A0A0U4BH11</accession>
<dbReference type="Gene3D" id="3.40.50.11290">
    <property type="match status" value="1"/>
</dbReference>
<dbReference type="InterPro" id="IPR007296">
    <property type="entry name" value="DUF403"/>
</dbReference>
<dbReference type="STRING" id="2041.AERYTH_07490"/>
<reference evidence="3 4" key="1">
    <citation type="journal article" date="1991" name="Int. J. Syst. Bacteriol.">
        <title>Description of the erythromycin-producing bacterium Arthrobacter sp. strain NRRL B-3381 as Aeromicrobium erythreum gen. nov., sp. nov.</title>
        <authorList>
            <person name="Miller E.S."/>
            <person name="Woese C.R."/>
            <person name="Brenner S."/>
        </authorList>
    </citation>
    <scope>NUCLEOTIDE SEQUENCE [LARGE SCALE GENOMIC DNA]</scope>
    <source>
        <strain evidence="3 4">AR18</strain>
    </source>
</reference>
<dbReference type="InterPro" id="IPR025841">
    <property type="entry name" value="CP_ATPgrasp_2"/>
</dbReference>
<protein>
    <submittedName>
        <fullName evidence="3">Uncharacterized protein</fullName>
    </submittedName>
</protein>